<evidence type="ECO:0000313" key="4">
    <source>
        <dbReference type="Proteomes" id="UP001160519"/>
    </source>
</evidence>
<proteinExistence type="predicted"/>
<evidence type="ECO:0008006" key="5">
    <source>
        <dbReference type="Google" id="ProtNLM"/>
    </source>
</evidence>
<feature type="chain" id="PRO_5041370242" description="Carboxypeptidase regulatory-like domain-containing protein" evidence="2">
    <location>
        <begin position="20"/>
        <end position="173"/>
    </location>
</feature>
<organism evidence="3 4">
    <name type="scientific">Candidatus Methylobacter titanis</name>
    <dbReference type="NCBI Taxonomy" id="3053457"/>
    <lineage>
        <taxon>Bacteria</taxon>
        <taxon>Pseudomonadati</taxon>
        <taxon>Pseudomonadota</taxon>
        <taxon>Gammaproteobacteria</taxon>
        <taxon>Methylococcales</taxon>
        <taxon>Methylococcaceae</taxon>
        <taxon>Methylobacter</taxon>
    </lineage>
</organism>
<feature type="compositionally biased region" description="Polar residues" evidence="1">
    <location>
        <begin position="154"/>
        <end position="173"/>
    </location>
</feature>
<dbReference type="AlphaFoldDB" id="A0AA43Q3Q7"/>
<dbReference type="PROSITE" id="PS51257">
    <property type="entry name" value="PROKAR_LIPOPROTEIN"/>
    <property type="match status" value="1"/>
</dbReference>
<dbReference type="Proteomes" id="UP001160519">
    <property type="component" value="Unassembled WGS sequence"/>
</dbReference>
<keyword evidence="2" id="KW-0732">Signal</keyword>
<feature type="region of interest" description="Disordered" evidence="1">
    <location>
        <begin position="148"/>
        <end position="173"/>
    </location>
</feature>
<sequence>MKRTILFTALLALSAFVLTGCEQEKKTAKTSLAAVKKYAQATVLEGVVSNDKGVIKTGTVEVSDENGRLITQVAVDKGHYRVEVPANTVLPILLTFSSESGTEKLVTAVIHNTITKYEINPATTAIAKAAKAMGGYTHANMIRAADSSVHAPDTNKTTTGWRGDPTTQYGGWH</sequence>
<reference evidence="3" key="1">
    <citation type="submission" date="2023-01" db="EMBL/GenBank/DDBJ databases">
        <title>Biogeochemical cycle of methane in antarctic sediments.</title>
        <authorList>
            <person name="Roldan D.M."/>
            <person name="Menes R.J."/>
        </authorList>
    </citation>
    <scope>NUCLEOTIDE SEQUENCE [LARGE SCALE GENOMIC DNA]</scope>
    <source>
        <strain evidence="3">K-2018 MAG008</strain>
    </source>
</reference>
<comment type="caution">
    <text evidence="3">The sequence shown here is derived from an EMBL/GenBank/DDBJ whole genome shotgun (WGS) entry which is preliminary data.</text>
</comment>
<keyword evidence="4" id="KW-1185">Reference proteome</keyword>
<evidence type="ECO:0000313" key="3">
    <source>
        <dbReference type="EMBL" id="MDI1229992.1"/>
    </source>
</evidence>
<accession>A0AA43Q3Q7</accession>
<dbReference type="EMBL" id="JAQSDF010000004">
    <property type="protein sequence ID" value="MDI1229992.1"/>
    <property type="molecule type" value="Genomic_DNA"/>
</dbReference>
<evidence type="ECO:0000256" key="1">
    <source>
        <dbReference type="SAM" id="MobiDB-lite"/>
    </source>
</evidence>
<gene>
    <name evidence="3" type="ORF">PSU93_02450</name>
</gene>
<name>A0AA43Q3Q7_9GAMM</name>
<evidence type="ECO:0000256" key="2">
    <source>
        <dbReference type="SAM" id="SignalP"/>
    </source>
</evidence>
<feature type="signal peptide" evidence="2">
    <location>
        <begin position="1"/>
        <end position="19"/>
    </location>
</feature>
<protein>
    <recommendedName>
        <fullName evidence="5">Carboxypeptidase regulatory-like domain-containing protein</fullName>
    </recommendedName>
</protein>